<keyword evidence="3" id="KW-1185">Reference proteome</keyword>
<name>A0A392VUG7_9FABA</name>
<keyword evidence="1" id="KW-0732">Signal</keyword>
<feature type="non-terminal residue" evidence="2">
    <location>
        <position position="53"/>
    </location>
</feature>
<dbReference type="AlphaFoldDB" id="A0A392VUG7"/>
<feature type="chain" id="PRO_5017245589" evidence="1">
    <location>
        <begin position="28"/>
        <end position="53"/>
    </location>
</feature>
<dbReference type="Proteomes" id="UP000265520">
    <property type="component" value="Unassembled WGS sequence"/>
</dbReference>
<organism evidence="2 3">
    <name type="scientific">Trifolium medium</name>
    <dbReference type="NCBI Taxonomy" id="97028"/>
    <lineage>
        <taxon>Eukaryota</taxon>
        <taxon>Viridiplantae</taxon>
        <taxon>Streptophyta</taxon>
        <taxon>Embryophyta</taxon>
        <taxon>Tracheophyta</taxon>
        <taxon>Spermatophyta</taxon>
        <taxon>Magnoliopsida</taxon>
        <taxon>eudicotyledons</taxon>
        <taxon>Gunneridae</taxon>
        <taxon>Pentapetalae</taxon>
        <taxon>rosids</taxon>
        <taxon>fabids</taxon>
        <taxon>Fabales</taxon>
        <taxon>Fabaceae</taxon>
        <taxon>Papilionoideae</taxon>
        <taxon>50 kb inversion clade</taxon>
        <taxon>NPAAA clade</taxon>
        <taxon>Hologalegina</taxon>
        <taxon>IRL clade</taxon>
        <taxon>Trifolieae</taxon>
        <taxon>Trifolium</taxon>
    </lineage>
</organism>
<evidence type="ECO:0000256" key="1">
    <source>
        <dbReference type="SAM" id="SignalP"/>
    </source>
</evidence>
<sequence length="53" mass="5742">RASPLRKAPPGFLKKLLLLVLAQGASSSSRGAGRESVLDVGLWWLRGAQLAWR</sequence>
<feature type="signal peptide" evidence="1">
    <location>
        <begin position="1"/>
        <end position="27"/>
    </location>
</feature>
<accession>A0A392VUG7</accession>
<reference evidence="2 3" key="1">
    <citation type="journal article" date="2018" name="Front. Plant Sci.">
        <title>Red Clover (Trifolium pratense) and Zigzag Clover (T. medium) - A Picture of Genomic Similarities and Differences.</title>
        <authorList>
            <person name="Dluhosova J."/>
            <person name="Istvanek J."/>
            <person name="Nedelnik J."/>
            <person name="Repkova J."/>
        </authorList>
    </citation>
    <scope>NUCLEOTIDE SEQUENCE [LARGE SCALE GENOMIC DNA]</scope>
    <source>
        <strain evidence="3">cv. 10/8</strain>
        <tissue evidence="2">Leaf</tissue>
    </source>
</reference>
<evidence type="ECO:0000313" key="3">
    <source>
        <dbReference type="Proteomes" id="UP000265520"/>
    </source>
</evidence>
<proteinExistence type="predicted"/>
<feature type="non-terminal residue" evidence="2">
    <location>
        <position position="1"/>
    </location>
</feature>
<comment type="caution">
    <text evidence="2">The sequence shown here is derived from an EMBL/GenBank/DDBJ whole genome shotgun (WGS) entry which is preliminary data.</text>
</comment>
<evidence type="ECO:0000313" key="2">
    <source>
        <dbReference type="EMBL" id="MCI91099.1"/>
    </source>
</evidence>
<dbReference type="EMBL" id="LXQA011262644">
    <property type="protein sequence ID" value="MCI91099.1"/>
    <property type="molecule type" value="Genomic_DNA"/>
</dbReference>
<protein>
    <submittedName>
        <fullName evidence="2">Uncharacterized protein</fullName>
    </submittedName>
</protein>